<dbReference type="GO" id="GO:0016787">
    <property type="term" value="F:hydrolase activity"/>
    <property type="evidence" value="ECO:0007669"/>
    <property type="project" value="InterPro"/>
</dbReference>
<dbReference type="OrthoDB" id="408631at2759"/>
<dbReference type="Proteomes" id="UP000313359">
    <property type="component" value="Unassembled WGS sequence"/>
</dbReference>
<dbReference type="SUPFAM" id="SSF53474">
    <property type="entry name" value="alpha/beta-Hydrolases"/>
    <property type="match status" value="1"/>
</dbReference>
<dbReference type="Pfam" id="PF07859">
    <property type="entry name" value="Abhydrolase_3"/>
    <property type="match status" value="1"/>
</dbReference>
<organism evidence="2 3">
    <name type="scientific">Lentinus tigrinus ALCF2SS1-6</name>
    <dbReference type="NCBI Taxonomy" id="1328759"/>
    <lineage>
        <taxon>Eukaryota</taxon>
        <taxon>Fungi</taxon>
        <taxon>Dikarya</taxon>
        <taxon>Basidiomycota</taxon>
        <taxon>Agaricomycotina</taxon>
        <taxon>Agaricomycetes</taxon>
        <taxon>Polyporales</taxon>
        <taxon>Polyporaceae</taxon>
        <taxon>Lentinus</taxon>
    </lineage>
</organism>
<sequence length="327" mass="36763">MPISRQPPVALPHLSLHPCVQDPRQFCLNAPETRLLPIRDVQGAEWQTRIDQEQAEVKDVSQVEAEVLWHVRVLRIDEDVRRIDDRPVASHAILTSAMAAMIHEYAFTQSQDKLCEVGRCIPLAPVWGSGPPIVHATLVCGRRQHTRESTRSRKGGFVMSMSTQELAADALLEIELLIAGRVLKKIDLDKGFIVGGDSAGANMSAAITIKARDDPFFASRPLTGQCLREPVVACPGAHPEKYRDSLCSLDEFTDTPLLNKETTLYYFGAFPKFVFSFNARPDRFSQRHTVPYPSPTCAFRRSWPLRMPDCLLLSSRFRSRSRSVDRL</sequence>
<accession>A0A5C2S6D2</accession>
<protein>
    <recommendedName>
        <fullName evidence="1">Alpha/beta hydrolase fold-3 domain-containing protein</fullName>
    </recommendedName>
</protein>
<feature type="domain" description="Alpha/beta hydrolase fold-3" evidence="1">
    <location>
        <begin position="186"/>
        <end position="266"/>
    </location>
</feature>
<proteinExistence type="predicted"/>
<dbReference type="EMBL" id="ML122271">
    <property type="protein sequence ID" value="RPD59221.1"/>
    <property type="molecule type" value="Genomic_DNA"/>
</dbReference>
<dbReference type="InterPro" id="IPR029058">
    <property type="entry name" value="AB_hydrolase_fold"/>
</dbReference>
<dbReference type="Gene3D" id="3.40.50.1820">
    <property type="entry name" value="alpha/beta hydrolase"/>
    <property type="match status" value="1"/>
</dbReference>
<evidence type="ECO:0000313" key="3">
    <source>
        <dbReference type="Proteomes" id="UP000313359"/>
    </source>
</evidence>
<keyword evidence="3" id="KW-1185">Reference proteome</keyword>
<dbReference type="AlphaFoldDB" id="A0A5C2S6D2"/>
<reference evidence="2" key="1">
    <citation type="journal article" date="2018" name="Genome Biol. Evol.">
        <title>Genomics and development of Lentinus tigrinus, a white-rot wood-decaying mushroom with dimorphic fruiting bodies.</title>
        <authorList>
            <person name="Wu B."/>
            <person name="Xu Z."/>
            <person name="Knudson A."/>
            <person name="Carlson A."/>
            <person name="Chen N."/>
            <person name="Kovaka S."/>
            <person name="LaButti K."/>
            <person name="Lipzen A."/>
            <person name="Pennachio C."/>
            <person name="Riley R."/>
            <person name="Schakwitz W."/>
            <person name="Umezawa K."/>
            <person name="Ohm R.A."/>
            <person name="Grigoriev I.V."/>
            <person name="Nagy L.G."/>
            <person name="Gibbons J."/>
            <person name="Hibbett D."/>
        </authorList>
    </citation>
    <scope>NUCLEOTIDE SEQUENCE [LARGE SCALE GENOMIC DNA]</scope>
    <source>
        <strain evidence="2">ALCF2SS1-6</strain>
    </source>
</reference>
<evidence type="ECO:0000313" key="2">
    <source>
        <dbReference type="EMBL" id="RPD59221.1"/>
    </source>
</evidence>
<dbReference type="InterPro" id="IPR013094">
    <property type="entry name" value="AB_hydrolase_3"/>
</dbReference>
<dbReference type="STRING" id="1328759.A0A5C2S6D2"/>
<gene>
    <name evidence="2" type="ORF">L227DRAFT_165842</name>
</gene>
<name>A0A5C2S6D2_9APHY</name>
<evidence type="ECO:0000259" key="1">
    <source>
        <dbReference type="Pfam" id="PF07859"/>
    </source>
</evidence>